<comment type="caution">
    <text evidence="5">The sequence shown here is derived from an EMBL/GenBank/DDBJ whole genome shotgun (WGS) entry which is preliminary data.</text>
</comment>
<dbReference type="EMBL" id="QCYY01001252">
    <property type="protein sequence ID" value="ROT79377.1"/>
    <property type="molecule type" value="Genomic_DNA"/>
</dbReference>
<sequence length="570" mass="62867">MMSLRNVAKFAQQCGYRPSLLGTSQGAAELCGARPASTGIGSAKASEGAKPNATQKPVKRVVFISQSTDVYANLAFEDWLYRNWTFDRRQILFLWRNSPCVVIGRHQNPYVEANLPYLESARVPVVRRNSGGGTVYHDEGNLNLTFFTERNRYNRKENLEVICRALQEDFGIDAQANERDDVIVNDMYKVSGSAAKLGRTAAYHHCTLLVGSDKTQLKLALQGDKSIASKATASVPAPVMNLNEVTSEITVEELIKSIGQKYLETTGKDGKLMAKQNYQRSNGYTLVNPTDDWFPGLAKLKEELASEEWLYNKTPRFTITRPVTLPECIAHNTTVSVTVQSPFSLSSLPTLFLLSSFPLLVPLLWLLFCRSSSTSAYVFFSSLASIFLAAPDYCHTPFRSPSCLALSNTPSPLPSPSSPIQVRVITDKLPVPSPLLRLFAKLRLPVFPLPSRHSPLPSPPPFPHMPFPHPASSSSSQLDFRLPSSSSHALSCFPHLNSFKNTLFPPSLAASRPFLCPSPTVQARIALPSRAHALYLFHSTALPQTSLTSYLSLTSNIDVRLRLRLGVQIG</sequence>
<organism evidence="5 6">
    <name type="scientific">Penaeus vannamei</name>
    <name type="common">Whiteleg shrimp</name>
    <name type="synonym">Litopenaeus vannamei</name>
    <dbReference type="NCBI Taxonomy" id="6689"/>
    <lineage>
        <taxon>Eukaryota</taxon>
        <taxon>Metazoa</taxon>
        <taxon>Ecdysozoa</taxon>
        <taxon>Arthropoda</taxon>
        <taxon>Crustacea</taxon>
        <taxon>Multicrustacea</taxon>
        <taxon>Malacostraca</taxon>
        <taxon>Eumalacostraca</taxon>
        <taxon>Eucarida</taxon>
        <taxon>Decapoda</taxon>
        <taxon>Dendrobranchiata</taxon>
        <taxon>Penaeoidea</taxon>
        <taxon>Penaeidae</taxon>
        <taxon>Penaeus</taxon>
    </lineage>
</organism>
<reference evidence="5 6" key="2">
    <citation type="submission" date="2019-01" db="EMBL/GenBank/DDBJ databases">
        <title>The decoding of complex shrimp genome reveals the adaptation for benthos swimmer, frequently molting mechanism and breeding impact on genome.</title>
        <authorList>
            <person name="Sun Y."/>
            <person name="Gao Y."/>
            <person name="Yu Y."/>
        </authorList>
    </citation>
    <scope>NUCLEOTIDE SEQUENCE [LARGE SCALE GENOMIC DNA]</scope>
    <source>
        <tissue evidence="5">Muscle</tissue>
    </source>
</reference>
<reference evidence="5 6" key="1">
    <citation type="submission" date="2018-04" db="EMBL/GenBank/DDBJ databases">
        <authorList>
            <person name="Zhang X."/>
            <person name="Yuan J."/>
            <person name="Li F."/>
            <person name="Xiang J."/>
        </authorList>
    </citation>
    <scope>NUCLEOTIDE SEQUENCE [LARGE SCALE GENOMIC DNA]</scope>
    <source>
        <tissue evidence="5">Muscle</tissue>
    </source>
</reference>
<feature type="domain" description="BPL/LPL catalytic" evidence="4">
    <location>
        <begin position="86"/>
        <end position="270"/>
    </location>
</feature>
<dbReference type="InterPro" id="IPR004562">
    <property type="entry name" value="LipoylTrfase_LipoateP_Ligase"/>
</dbReference>
<comment type="similarity">
    <text evidence="2">Belongs to the LplA family.</text>
</comment>
<comment type="pathway">
    <text evidence="1">Protein modification; protein lipoylation via exogenous pathway; protein N(6)-(lipoyl)lysine from lipoate: step 2/2.</text>
</comment>
<evidence type="ECO:0000256" key="1">
    <source>
        <dbReference type="ARBA" id="ARBA00005085"/>
    </source>
</evidence>
<dbReference type="CDD" id="cd16443">
    <property type="entry name" value="LplA"/>
    <property type="match status" value="1"/>
</dbReference>
<dbReference type="SUPFAM" id="SSF55681">
    <property type="entry name" value="Class II aaRS and biotin synthetases"/>
    <property type="match status" value="1"/>
</dbReference>
<evidence type="ECO:0000256" key="2">
    <source>
        <dbReference type="ARBA" id="ARBA00008242"/>
    </source>
</evidence>
<name>A0A3R7PWK5_PENVA</name>
<keyword evidence="5" id="KW-0808">Transferase</keyword>
<dbReference type="InterPro" id="IPR004143">
    <property type="entry name" value="BPL_LPL_catalytic"/>
</dbReference>
<dbReference type="UniPathway" id="UPA00537">
    <property type="reaction ID" value="UER00595"/>
</dbReference>
<dbReference type="GO" id="GO:0009249">
    <property type="term" value="P:protein lipoylation"/>
    <property type="evidence" value="ECO:0007669"/>
    <property type="project" value="InterPro"/>
</dbReference>
<dbReference type="GO" id="GO:0005739">
    <property type="term" value="C:mitochondrion"/>
    <property type="evidence" value="ECO:0007669"/>
    <property type="project" value="TreeGrafter"/>
</dbReference>
<dbReference type="AlphaFoldDB" id="A0A3R7PWK5"/>
<accession>A0A3R7PWK5</accession>
<evidence type="ECO:0000313" key="6">
    <source>
        <dbReference type="Proteomes" id="UP000283509"/>
    </source>
</evidence>
<dbReference type="PANTHER" id="PTHR12561">
    <property type="entry name" value="LIPOATE-PROTEIN LIGASE"/>
    <property type="match status" value="1"/>
</dbReference>
<evidence type="ECO:0000313" key="5">
    <source>
        <dbReference type="EMBL" id="ROT79377.1"/>
    </source>
</evidence>
<dbReference type="FunFam" id="3.30.930.10:FF:000045">
    <property type="entry name" value="lipoyltransferase 1, mitochondrial"/>
    <property type="match status" value="1"/>
</dbReference>
<evidence type="ECO:0000259" key="4">
    <source>
        <dbReference type="PROSITE" id="PS51733"/>
    </source>
</evidence>
<proteinExistence type="inferred from homology"/>
<dbReference type="Proteomes" id="UP000283509">
    <property type="component" value="Unassembled WGS sequence"/>
</dbReference>
<dbReference type="Pfam" id="PF21948">
    <property type="entry name" value="LplA-B_cat"/>
    <property type="match status" value="1"/>
</dbReference>
<feature type="region of interest" description="Disordered" evidence="3">
    <location>
        <begin position="460"/>
        <end position="480"/>
    </location>
</feature>
<gene>
    <name evidence="5" type="ORF">C7M84_001896</name>
</gene>
<protein>
    <submittedName>
        <fullName evidence="5">Putative lipoyltransferase 1, mitochondrial-like</fullName>
    </submittedName>
</protein>
<keyword evidence="6" id="KW-1185">Reference proteome</keyword>
<dbReference type="GO" id="GO:0017118">
    <property type="term" value="F:lipoyltransferase activity"/>
    <property type="evidence" value="ECO:0007669"/>
    <property type="project" value="TreeGrafter"/>
</dbReference>
<dbReference type="PROSITE" id="PS51733">
    <property type="entry name" value="BPL_LPL_CATALYTIC"/>
    <property type="match status" value="1"/>
</dbReference>
<evidence type="ECO:0000256" key="3">
    <source>
        <dbReference type="SAM" id="MobiDB-lite"/>
    </source>
</evidence>
<feature type="compositionally biased region" description="Pro residues" evidence="3">
    <location>
        <begin position="460"/>
        <end position="469"/>
    </location>
</feature>
<dbReference type="Gene3D" id="3.30.930.10">
    <property type="entry name" value="Bira Bifunctional Protein, Domain 2"/>
    <property type="match status" value="1"/>
</dbReference>
<dbReference type="STRING" id="6689.A0A3R7PWK5"/>
<dbReference type="OrthoDB" id="201621at2759"/>
<dbReference type="PANTHER" id="PTHR12561:SF3">
    <property type="entry name" value="LIPOYLTRANSFERASE 1, MITOCHONDRIAL"/>
    <property type="match status" value="1"/>
</dbReference>
<dbReference type="InterPro" id="IPR045864">
    <property type="entry name" value="aa-tRNA-synth_II/BPL/LPL"/>
</dbReference>